<feature type="domain" description="FAD/NAD(P)-binding" evidence="1">
    <location>
        <begin position="6"/>
        <end position="293"/>
    </location>
</feature>
<organism evidence="2 3">
    <name type="scientific">Mycena albidolilacea</name>
    <dbReference type="NCBI Taxonomy" id="1033008"/>
    <lineage>
        <taxon>Eukaryota</taxon>
        <taxon>Fungi</taxon>
        <taxon>Dikarya</taxon>
        <taxon>Basidiomycota</taxon>
        <taxon>Agaricomycotina</taxon>
        <taxon>Agaricomycetes</taxon>
        <taxon>Agaricomycetidae</taxon>
        <taxon>Agaricales</taxon>
        <taxon>Marasmiineae</taxon>
        <taxon>Mycenaceae</taxon>
        <taxon>Mycena</taxon>
    </lineage>
</organism>
<reference evidence="2" key="1">
    <citation type="submission" date="2023-03" db="EMBL/GenBank/DDBJ databases">
        <title>Massive genome expansion in bonnet fungi (Mycena s.s.) driven by repeated elements and novel gene families across ecological guilds.</title>
        <authorList>
            <consortium name="Lawrence Berkeley National Laboratory"/>
            <person name="Harder C.B."/>
            <person name="Miyauchi S."/>
            <person name="Viragh M."/>
            <person name="Kuo A."/>
            <person name="Thoen E."/>
            <person name="Andreopoulos B."/>
            <person name="Lu D."/>
            <person name="Skrede I."/>
            <person name="Drula E."/>
            <person name="Henrissat B."/>
            <person name="Morin E."/>
            <person name="Kohler A."/>
            <person name="Barry K."/>
            <person name="LaButti K."/>
            <person name="Morin E."/>
            <person name="Salamov A."/>
            <person name="Lipzen A."/>
            <person name="Mereny Z."/>
            <person name="Hegedus B."/>
            <person name="Baldrian P."/>
            <person name="Stursova M."/>
            <person name="Weitz H."/>
            <person name="Taylor A."/>
            <person name="Grigoriev I.V."/>
            <person name="Nagy L.G."/>
            <person name="Martin F."/>
            <person name="Kauserud H."/>
        </authorList>
    </citation>
    <scope>NUCLEOTIDE SEQUENCE</scope>
    <source>
        <strain evidence="2">CBHHK002</strain>
    </source>
</reference>
<evidence type="ECO:0000259" key="1">
    <source>
        <dbReference type="Pfam" id="PF07992"/>
    </source>
</evidence>
<dbReference type="Gene3D" id="3.50.50.100">
    <property type="match status" value="1"/>
</dbReference>
<sequence>MTVLKNIVVIGGSYCATYIIDDLAPRVHKTHHVIMIEKNSHMQHIFAFPRISAVPGFEHKAFVPFTNAYHETPPHSTSVVQGIATTILPDKVILASGEEIPYEYLVMATGTGRLPLELTTKVQSVHAFNGLQDRVKEAKNVVIVGGGAFGIQLAFDAKEFYPKKSVTLIHSRNQLLNRFHPKLHSIVKERAAKVGVNLILGQRVKMPRNGFPISGPSYHVELADGRLVPADVAISCVGAVPLSGPLLSLSPSSVDPETKFIRVKPTLQITDPAFPKVFSIGDVAATGGNKAAAPGYAQAGIATQNIVNMIAGRNERVEYVPAVPGIHLAIGLHSYVTFYDPAGPGEEPVVRFTELGDGDSEEVRHWYECRCHLIWERRAPGVTDYYL</sequence>
<comment type="caution">
    <text evidence="2">The sequence shown here is derived from an EMBL/GenBank/DDBJ whole genome shotgun (WGS) entry which is preliminary data.</text>
</comment>
<dbReference type="PRINTS" id="PR00368">
    <property type="entry name" value="FADPNR"/>
</dbReference>
<dbReference type="Pfam" id="PF07992">
    <property type="entry name" value="Pyr_redox_2"/>
    <property type="match status" value="1"/>
</dbReference>
<dbReference type="PANTHER" id="PTHR43735:SF11">
    <property type="entry name" value="HYPOTHETICAL OXIDOREDUCTASE (EUROFUNG)"/>
    <property type="match status" value="1"/>
</dbReference>
<evidence type="ECO:0000313" key="3">
    <source>
        <dbReference type="Proteomes" id="UP001218218"/>
    </source>
</evidence>
<dbReference type="SUPFAM" id="SSF51905">
    <property type="entry name" value="FAD/NAD(P)-binding domain"/>
    <property type="match status" value="1"/>
</dbReference>
<dbReference type="AlphaFoldDB" id="A0AAD7AC26"/>
<name>A0AAD7AC26_9AGAR</name>
<evidence type="ECO:0000313" key="2">
    <source>
        <dbReference type="EMBL" id="KAJ7354527.1"/>
    </source>
</evidence>
<gene>
    <name evidence="2" type="ORF">DFH08DRAFT_855149</name>
</gene>
<dbReference type="InterPro" id="IPR023753">
    <property type="entry name" value="FAD/NAD-binding_dom"/>
</dbReference>
<proteinExistence type="predicted"/>
<dbReference type="GO" id="GO:0004174">
    <property type="term" value="F:electron-transferring-flavoprotein dehydrogenase activity"/>
    <property type="evidence" value="ECO:0007669"/>
    <property type="project" value="TreeGrafter"/>
</dbReference>
<dbReference type="GO" id="GO:0005737">
    <property type="term" value="C:cytoplasm"/>
    <property type="evidence" value="ECO:0007669"/>
    <property type="project" value="TreeGrafter"/>
</dbReference>
<dbReference type="Proteomes" id="UP001218218">
    <property type="component" value="Unassembled WGS sequence"/>
</dbReference>
<dbReference type="EMBL" id="JARIHO010000010">
    <property type="protein sequence ID" value="KAJ7354527.1"/>
    <property type="molecule type" value="Genomic_DNA"/>
</dbReference>
<dbReference type="PANTHER" id="PTHR43735">
    <property type="entry name" value="APOPTOSIS-INDUCING FACTOR 1"/>
    <property type="match status" value="1"/>
</dbReference>
<protein>
    <submittedName>
        <fullName evidence="2">FAD/NAD-P-binding domain-containing protein</fullName>
    </submittedName>
</protein>
<dbReference type="InterPro" id="IPR036188">
    <property type="entry name" value="FAD/NAD-bd_sf"/>
</dbReference>
<accession>A0AAD7AC26</accession>
<dbReference type="GO" id="GO:0050660">
    <property type="term" value="F:flavin adenine dinucleotide binding"/>
    <property type="evidence" value="ECO:0007669"/>
    <property type="project" value="TreeGrafter"/>
</dbReference>
<keyword evidence="3" id="KW-1185">Reference proteome</keyword>